<accession>A0ABR6U3N2</accession>
<dbReference type="Proteomes" id="UP000604001">
    <property type="component" value="Unassembled WGS sequence"/>
</dbReference>
<comment type="caution">
    <text evidence="1">The sequence shown here is derived from an EMBL/GenBank/DDBJ whole genome shotgun (WGS) entry which is preliminary data.</text>
</comment>
<proteinExistence type="predicted"/>
<protein>
    <submittedName>
        <fullName evidence="1">Uncharacterized protein</fullName>
    </submittedName>
</protein>
<dbReference type="EMBL" id="JACMYC010000001">
    <property type="protein sequence ID" value="MBC2958900.1"/>
    <property type="molecule type" value="Genomic_DNA"/>
</dbReference>
<sequence>MGTVVWLGTRGLELRRVSPSGRVGGGRLLTEDRSDVTLVAGAEGTVAVGWSSADGARARVIRAGGALGPVQALPGTHVQALAPDPKGGYAVLTKTLVPDGYEYNDRVYSDLTLSRIDDRSSVQSSAPVSETAGAGDVTVLRGGATVVVWWEQVGARWVLTERRYPGAVDGASTTHVRARTSHRGFAADLIPAPGGRVYLGWQVGVASMHVGVLPRAAGGKLRRTYIGSGSYYLTEEMHAARGRVVVFSPIQSEAGQYLEVWTWNGKGPVSRKRQILFDDGDYADDDSSTTNRFAIASGGGHIAAMTPTTNDVVYRD</sequence>
<gene>
    <name evidence="1" type="ORF">H7344_01165</name>
</gene>
<dbReference type="RefSeq" id="WP_186344186.1">
    <property type="nucleotide sequence ID" value="NZ_BMMR01000001.1"/>
</dbReference>
<evidence type="ECO:0000313" key="1">
    <source>
        <dbReference type="EMBL" id="MBC2958900.1"/>
    </source>
</evidence>
<evidence type="ECO:0000313" key="2">
    <source>
        <dbReference type="Proteomes" id="UP000604001"/>
    </source>
</evidence>
<name>A0ABR6U3N2_9ACTN</name>
<keyword evidence="2" id="KW-1185">Reference proteome</keyword>
<organism evidence="1 2">
    <name type="scientific">Nocardioides deserti</name>
    <dbReference type="NCBI Taxonomy" id="1588644"/>
    <lineage>
        <taxon>Bacteria</taxon>
        <taxon>Bacillati</taxon>
        <taxon>Actinomycetota</taxon>
        <taxon>Actinomycetes</taxon>
        <taxon>Propionibacteriales</taxon>
        <taxon>Nocardioidaceae</taxon>
        <taxon>Nocardioides</taxon>
    </lineage>
</organism>
<reference evidence="1 2" key="1">
    <citation type="submission" date="2020-08" db="EMBL/GenBank/DDBJ databases">
        <title>novel species in genus Nocardioides.</title>
        <authorList>
            <person name="Zhang G."/>
        </authorList>
    </citation>
    <scope>NUCLEOTIDE SEQUENCE [LARGE SCALE GENOMIC DNA]</scope>
    <source>
        <strain evidence="1 2">SC8A-24</strain>
    </source>
</reference>